<dbReference type="PROSITE" id="PS50240">
    <property type="entry name" value="TRYPSIN_DOM"/>
    <property type="match status" value="1"/>
</dbReference>
<dbReference type="EC" id="3.4.21.4" evidence="8"/>
<dbReference type="InterPro" id="IPR009003">
    <property type="entry name" value="Peptidase_S1_PA"/>
</dbReference>
<feature type="region of interest" description="Disordered" evidence="9">
    <location>
        <begin position="294"/>
        <end position="320"/>
    </location>
</feature>
<dbReference type="RefSeq" id="XP_023172085.2">
    <property type="nucleotide sequence ID" value="XM_023316317.2"/>
</dbReference>
<evidence type="ECO:0000256" key="7">
    <source>
        <dbReference type="ARBA" id="ARBA00036320"/>
    </source>
</evidence>
<keyword evidence="6" id="KW-1015">Disulfide bond</keyword>
<sequence length="320" mass="36757">MDQRWLLLLIVWLPTILCKIYRTNIMRKTKIKDRLWGGVGQNTDNYQGGFLVQIKNAIDQSFSCGGSYLAPLIVLTSANCVTPFRYQTYASYAITTANLEEEENTHSLVTMIFIPEDFQYMHTTDDLAVVKLNRPLEGLLTEFIGIAKQAPEGNITLSTLGWGHSKMMYQQASEDPLLVNLTHIDYESCLDRLGKNKYFLSETSACALEPKSMYECIYDGGCPVIFEDKLVGIISIGFSCRNTSNPAIYTNLVLLREYLKITIINSYYLSNRVRGKTMNTLMFVKTDNGFKRYKPLKKRRPKKKPRKHAKNSKWEKHQRQ</sequence>
<evidence type="ECO:0000256" key="5">
    <source>
        <dbReference type="ARBA" id="ARBA00022825"/>
    </source>
</evidence>
<dbReference type="GO" id="GO:0005576">
    <property type="term" value="C:extracellular region"/>
    <property type="evidence" value="ECO:0007669"/>
    <property type="project" value="UniProtKB-SubCell"/>
</dbReference>
<evidence type="ECO:0000313" key="12">
    <source>
        <dbReference type="Proteomes" id="UP000504633"/>
    </source>
</evidence>
<dbReference type="SMART" id="SM00020">
    <property type="entry name" value="Tryp_SPc"/>
    <property type="match status" value="1"/>
</dbReference>
<dbReference type="AlphaFoldDB" id="A0A6J1LZP5"/>
<keyword evidence="5" id="KW-0720">Serine protease</keyword>
<keyword evidence="12" id="KW-1185">Reference proteome</keyword>
<keyword evidence="4" id="KW-0378">Hydrolase</keyword>
<dbReference type="InterPro" id="IPR050430">
    <property type="entry name" value="Peptidase_S1"/>
</dbReference>
<proteinExistence type="predicted"/>
<accession>A0A6J1LZP5</accession>
<dbReference type="KEGG" id="dhe:111600269"/>
<evidence type="ECO:0000256" key="1">
    <source>
        <dbReference type="ARBA" id="ARBA00004239"/>
    </source>
</evidence>
<dbReference type="Proteomes" id="UP000504633">
    <property type="component" value="Unplaced"/>
</dbReference>
<feature type="chain" id="PRO_5026874518" description="trypsin" evidence="10">
    <location>
        <begin position="19"/>
        <end position="320"/>
    </location>
</feature>
<gene>
    <name evidence="13" type="primary">LOC111600269</name>
</gene>
<evidence type="ECO:0000256" key="6">
    <source>
        <dbReference type="ARBA" id="ARBA00023157"/>
    </source>
</evidence>
<dbReference type="PANTHER" id="PTHR24276:SF91">
    <property type="entry name" value="AT26814P-RELATED"/>
    <property type="match status" value="1"/>
</dbReference>
<organism evidence="12 13">
    <name type="scientific">Drosophila hydei</name>
    <name type="common">Fruit fly</name>
    <dbReference type="NCBI Taxonomy" id="7224"/>
    <lineage>
        <taxon>Eukaryota</taxon>
        <taxon>Metazoa</taxon>
        <taxon>Ecdysozoa</taxon>
        <taxon>Arthropoda</taxon>
        <taxon>Hexapoda</taxon>
        <taxon>Insecta</taxon>
        <taxon>Pterygota</taxon>
        <taxon>Neoptera</taxon>
        <taxon>Endopterygota</taxon>
        <taxon>Diptera</taxon>
        <taxon>Brachycera</taxon>
        <taxon>Muscomorpha</taxon>
        <taxon>Ephydroidea</taxon>
        <taxon>Drosophilidae</taxon>
        <taxon>Drosophila</taxon>
    </lineage>
</organism>
<dbReference type="Pfam" id="PF00089">
    <property type="entry name" value="Trypsin"/>
    <property type="match status" value="1"/>
</dbReference>
<name>A0A6J1LZP5_DROHY</name>
<evidence type="ECO:0000256" key="9">
    <source>
        <dbReference type="SAM" id="MobiDB-lite"/>
    </source>
</evidence>
<dbReference type="GO" id="GO:0006508">
    <property type="term" value="P:proteolysis"/>
    <property type="evidence" value="ECO:0007669"/>
    <property type="project" value="UniProtKB-KW"/>
</dbReference>
<feature type="domain" description="Peptidase S1" evidence="11">
    <location>
        <begin position="35"/>
        <end position="264"/>
    </location>
</feature>
<feature type="compositionally biased region" description="Basic residues" evidence="9">
    <location>
        <begin position="294"/>
        <end position="311"/>
    </location>
</feature>
<evidence type="ECO:0000256" key="3">
    <source>
        <dbReference type="ARBA" id="ARBA00022729"/>
    </source>
</evidence>
<reference evidence="13" key="1">
    <citation type="submission" date="2025-08" db="UniProtKB">
        <authorList>
            <consortium name="RefSeq"/>
        </authorList>
    </citation>
    <scope>IDENTIFICATION</scope>
    <source>
        <strain evidence="13">15085-1641.00</strain>
        <tissue evidence="13">Whole body</tissue>
    </source>
</reference>
<comment type="subcellular location">
    <subcellularLocation>
        <location evidence="1">Secreted</location>
        <location evidence="1">Extracellular space</location>
    </subcellularLocation>
</comment>
<evidence type="ECO:0000256" key="8">
    <source>
        <dbReference type="ARBA" id="ARBA00038868"/>
    </source>
</evidence>
<evidence type="ECO:0000256" key="4">
    <source>
        <dbReference type="ARBA" id="ARBA00022801"/>
    </source>
</evidence>
<dbReference type="PANTHER" id="PTHR24276">
    <property type="entry name" value="POLYSERASE-RELATED"/>
    <property type="match status" value="1"/>
</dbReference>
<dbReference type="OMA" id="GMKMTAY"/>
<evidence type="ECO:0000256" key="10">
    <source>
        <dbReference type="SAM" id="SignalP"/>
    </source>
</evidence>
<keyword evidence="2" id="KW-0645">Protease</keyword>
<dbReference type="Gene3D" id="2.40.10.10">
    <property type="entry name" value="Trypsin-like serine proteases"/>
    <property type="match status" value="2"/>
</dbReference>
<keyword evidence="3 10" id="KW-0732">Signal</keyword>
<dbReference type="InterPro" id="IPR043504">
    <property type="entry name" value="Peptidase_S1_PA_chymotrypsin"/>
</dbReference>
<evidence type="ECO:0000313" key="13">
    <source>
        <dbReference type="RefSeq" id="XP_023172085.2"/>
    </source>
</evidence>
<evidence type="ECO:0000259" key="11">
    <source>
        <dbReference type="PROSITE" id="PS50240"/>
    </source>
</evidence>
<evidence type="ECO:0000256" key="2">
    <source>
        <dbReference type="ARBA" id="ARBA00022670"/>
    </source>
</evidence>
<feature type="signal peptide" evidence="10">
    <location>
        <begin position="1"/>
        <end position="18"/>
    </location>
</feature>
<dbReference type="GO" id="GO:0004252">
    <property type="term" value="F:serine-type endopeptidase activity"/>
    <property type="evidence" value="ECO:0007669"/>
    <property type="project" value="UniProtKB-EC"/>
</dbReference>
<dbReference type="GeneID" id="111600269"/>
<dbReference type="SUPFAM" id="SSF50494">
    <property type="entry name" value="Trypsin-like serine proteases"/>
    <property type="match status" value="1"/>
</dbReference>
<dbReference type="OrthoDB" id="7849549at2759"/>
<dbReference type="InterPro" id="IPR001254">
    <property type="entry name" value="Trypsin_dom"/>
</dbReference>
<comment type="catalytic activity">
    <reaction evidence="7">
        <text>Preferential cleavage: Arg-|-Xaa, Lys-|-Xaa.</text>
        <dbReference type="EC" id="3.4.21.4"/>
    </reaction>
</comment>
<protein>
    <recommendedName>
        <fullName evidence="8">trypsin</fullName>
        <ecNumber evidence="8">3.4.21.4</ecNumber>
    </recommendedName>
</protein>